<dbReference type="PROSITE" id="PS50883">
    <property type="entry name" value="EAL"/>
    <property type="match status" value="1"/>
</dbReference>
<evidence type="ECO:0008006" key="7">
    <source>
        <dbReference type="Google" id="ProtNLM"/>
    </source>
</evidence>
<dbReference type="InterPro" id="IPR029787">
    <property type="entry name" value="Nucleotide_cyclase"/>
</dbReference>
<dbReference type="InterPro" id="IPR050706">
    <property type="entry name" value="Cyclic-di-GMP_PDE-like"/>
</dbReference>
<dbReference type="SMART" id="SM00267">
    <property type="entry name" value="GGDEF"/>
    <property type="match status" value="1"/>
</dbReference>
<dbReference type="PROSITE" id="PS50887">
    <property type="entry name" value="GGDEF"/>
    <property type="match status" value="1"/>
</dbReference>
<dbReference type="InterPro" id="IPR000160">
    <property type="entry name" value="GGDEF_dom"/>
</dbReference>
<dbReference type="Pfam" id="PF00990">
    <property type="entry name" value="GGDEF"/>
    <property type="match status" value="1"/>
</dbReference>
<feature type="domain" description="GGDEF" evidence="4">
    <location>
        <begin position="413"/>
        <end position="540"/>
    </location>
</feature>
<dbReference type="SUPFAM" id="SSF55785">
    <property type="entry name" value="PYP-like sensor domain (PAS domain)"/>
    <property type="match status" value="1"/>
</dbReference>
<dbReference type="Pfam" id="PF00563">
    <property type="entry name" value="EAL"/>
    <property type="match status" value="1"/>
</dbReference>
<dbReference type="SUPFAM" id="SSF141868">
    <property type="entry name" value="EAL domain-like"/>
    <property type="match status" value="1"/>
</dbReference>
<dbReference type="CDD" id="cd01948">
    <property type="entry name" value="EAL"/>
    <property type="match status" value="1"/>
</dbReference>
<dbReference type="SUPFAM" id="SSF55073">
    <property type="entry name" value="Nucleotide cyclase"/>
    <property type="match status" value="1"/>
</dbReference>
<protein>
    <recommendedName>
        <fullName evidence="7">EAL domain-containing protein</fullName>
    </recommendedName>
</protein>
<evidence type="ECO:0000259" key="4">
    <source>
        <dbReference type="PROSITE" id="PS50887"/>
    </source>
</evidence>
<dbReference type="Gene3D" id="3.30.70.270">
    <property type="match status" value="1"/>
</dbReference>
<sequence>MPGRTAPGTVPLITHLIGLHGHLHAAPDDALPGILRHFARELCPPGPNPGPHPGPGGPHAPPEPHARLTLSLPGGDLHLDVPATAAPPLGPAGLTRILAGMVRRRTTGTPGDPVSSLHALLLDLSDLLGSPADLHDPELRSAALMVSAYVGWSHAAGPRSTAETRNTAGPTIPPVSPALSQATAPDPMAPDLMAPDLTAPDLTALGLTDAPALAALPPAQRRLLRLGGELARQLNRASRAVQDDLQGQLQRSEAQHRLIVESLNDGVLMLSGDGRIQTLSGRGAELLGIPADLPALDFRNLPWEVMTATGQPLNGNAIRDGLRAVRPGPVTLGLIGLRRPDGAATVWLQVAQRGVTGLDGHPAALLTMTDVTGTRELQFQLDYHALHDAVTGLPNRTQFTVLAGHAEPSAGRSMTVLRLMDGGHVRSLYGDAAFDRYLRALSERLVTLLPPGALLGRVSANTLAFVQEAPGPASPPVTRTLLRDLTVPLELTFTRLHPHLSAGERLWSDDAPPAQALADAEAAARSAAQSGLNRAVIIDQSRARRHTEQLRLGQRLRRDLELGRLSVHYQPVVDLRSGELRSAEALARWTDEERGPVSPSEFIPLALDLNLMPALTRLMLLRAYRLARTTSGALGRAFRVAVNLSAAELHGEDFRERAGRFLAHHPHAAHYLELEVTEQALIQDLPGVSSALGTLQTQGLSVALDDFGTGYSSLAVLQHLPVDKLKIDRSFVQGIEHDARQRLITASVVNLARQLNVTVVAEGVETAAQLQLLREMNCDQVQGFLISRPVSTRQWLKDLRARTDRLPGIR</sequence>
<gene>
    <name evidence="5" type="ORF">GCM10008959_28460</name>
</gene>
<dbReference type="Gene3D" id="3.30.450.20">
    <property type="entry name" value="PAS domain"/>
    <property type="match status" value="1"/>
</dbReference>
<dbReference type="EMBL" id="BMQM01000020">
    <property type="protein sequence ID" value="GGR64584.1"/>
    <property type="molecule type" value="Genomic_DNA"/>
</dbReference>
<feature type="region of interest" description="Disordered" evidence="1">
    <location>
        <begin position="158"/>
        <end position="182"/>
    </location>
</feature>
<dbReference type="SMART" id="SM00052">
    <property type="entry name" value="EAL"/>
    <property type="match status" value="1"/>
</dbReference>
<dbReference type="PANTHER" id="PTHR33121:SF70">
    <property type="entry name" value="SIGNALING PROTEIN YKOW"/>
    <property type="match status" value="1"/>
</dbReference>
<evidence type="ECO:0000256" key="1">
    <source>
        <dbReference type="SAM" id="MobiDB-lite"/>
    </source>
</evidence>
<evidence type="ECO:0000313" key="5">
    <source>
        <dbReference type="EMBL" id="GGR64584.1"/>
    </source>
</evidence>
<dbReference type="InterPro" id="IPR035919">
    <property type="entry name" value="EAL_sf"/>
</dbReference>
<dbReference type="PROSITE" id="PS50112">
    <property type="entry name" value="PAS"/>
    <property type="match status" value="1"/>
</dbReference>
<dbReference type="Gene3D" id="3.20.20.450">
    <property type="entry name" value="EAL domain"/>
    <property type="match status" value="1"/>
</dbReference>
<dbReference type="Proteomes" id="UP000634308">
    <property type="component" value="Unassembled WGS sequence"/>
</dbReference>
<feature type="domain" description="PAS" evidence="2">
    <location>
        <begin position="252"/>
        <end position="292"/>
    </location>
</feature>
<feature type="region of interest" description="Disordered" evidence="1">
    <location>
        <begin position="42"/>
        <end position="75"/>
    </location>
</feature>
<name>A0ABQ2RTK2_9DEIO</name>
<proteinExistence type="predicted"/>
<feature type="compositionally biased region" description="Pro residues" evidence="1">
    <location>
        <begin position="44"/>
        <end position="63"/>
    </location>
</feature>
<dbReference type="InterPro" id="IPR000014">
    <property type="entry name" value="PAS"/>
</dbReference>
<dbReference type="PANTHER" id="PTHR33121">
    <property type="entry name" value="CYCLIC DI-GMP PHOSPHODIESTERASE PDEF"/>
    <property type="match status" value="1"/>
</dbReference>
<evidence type="ECO:0000313" key="6">
    <source>
        <dbReference type="Proteomes" id="UP000634308"/>
    </source>
</evidence>
<comment type="caution">
    <text evidence="5">The sequence shown here is derived from an EMBL/GenBank/DDBJ whole genome shotgun (WGS) entry which is preliminary data.</text>
</comment>
<dbReference type="InterPro" id="IPR035965">
    <property type="entry name" value="PAS-like_dom_sf"/>
</dbReference>
<dbReference type="InterPro" id="IPR001633">
    <property type="entry name" value="EAL_dom"/>
</dbReference>
<feature type="domain" description="EAL" evidence="3">
    <location>
        <begin position="549"/>
        <end position="803"/>
    </location>
</feature>
<evidence type="ECO:0000259" key="2">
    <source>
        <dbReference type="PROSITE" id="PS50112"/>
    </source>
</evidence>
<evidence type="ECO:0000259" key="3">
    <source>
        <dbReference type="PROSITE" id="PS50883"/>
    </source>
</evidence>
<reference evidence="6" key="1">
    <citation type="journal article" date="2019" name="Int. J. Syst. Evol. Microbiol.">
        <title>The Global Catalogue of Microorganisms (GCM) 10K type strain sequencing project: providing services to taxonomists for standard genome sequencing and annotation.</title>
        <authorList>
            <consortium name="The Broad Institute Genomics Platform"/>
            <consortium name="The Broad Institute Genome Sequencing Center for Infectious Disease"/>
            <person name="Wu L."/>
            <person name="Ma J."/>
        </authorList>
    </citation>
    <scope>NUCLEOTIDE SEQUENCE [LARGE SCALE GENOMIC DNA]</scope>
    <source>
        <strain evidence="6">JCM 31404</strain>
    </source>
</reference>
<accession>A0ABQ2RTK2</accession>
<keyword evidence="6" id="KW-1185">Reference proteome</keyword>
<dbReference type="InterPro" id="IPR043128">
    <property type="entry name" value="Rev_trsase/Diguanyl_cyclase"/>
</dbReference>
<organism evidence="5 6">
    <name type="scientific">Deinococcus seoulensis</name>
    <dbReference type="NCBI Taxonomy" id="1837379"/>
    <lineage>
        <taxon>Bacteria</taxon>
        <taxon>Thermotogati</taxon>
        <taxon>Deinococcota</taxon>
        <taxon>Deinococci</taxon>
        <taxon>Deinococcales</taxon>
        <taxon>Deinococcaceae</taxon>
        <taxon>Deinococcus</taxon>
    </lineage>
</organism>